<comment type="caution">
    <text evidence="2">The sequence shown here is derived from an EMBL/GenBank/DDBJ whole genome shotgun (WGS) entry which is preliminary data.</text>
</comment>
<evidence type="ECO:0000256" key="1">
    <source>
        <dbReference type="SAM" id="Phobius"/>
    </source>
</evidence>
<evidence type="ECO:0000313" key="2">
    <source>
        <dbReference type="EMBL" id="KAA9039535.1"/>
    </source>
</evidence>
<evidence type="ECO:0000313" key="3">
    <source>
        <dbReference type="Proteomes" id="UP000326903"/>
    </source>
</evidence>
<sequence>MKRKLPSLKVCVLLDIIGCLSYVMLPFGPIWAVLSGIIFYVLFGRKFGMLGGIFSSLEELFPGIDLIPTFTLAWLIRKYEIEQLRLKQYP</sequence>
<proteinExistence type="predicted"/>
<gene>
    <name evidence="2" type="ORF">FW778_12025</name>
</gene>
<name>A0A5J5IH68_9BACT</name>
<keyword evidence="3" id="KW-1185">Reference proteome</keyword>
<keyword evidence="1" id="KW-0812">Transmembrane</keyword>
<dbReference type="RefSeq" id="WP_150414946.1">
    <property type="nucleotide sequence ID" value="NZ_VYQF01000002.1"/>
</dbReference>
<accession>A0A5J5IH68</accession>
<dbReference type="Proteomes" id="UP000326903">
    <property type="component" value="Unassembled WGS sequence"/>
</dbReference>
<keyword evidence="1" id="KW-0472">Membrane</keyword>
<dbReference type="EMBL" id="VYQF01000002">
    <property type="protein sequence ID" value="KAA9039535.1"/>
    <property type="molecule type" value="Genomic_DNA"/>
</dbReference>
<dbReference type="AlphaFoldDB" id="A0A5J5IH68"/>
<feature type="transmembrane region" description="Helical" evidence="1">
    <location>
        <begin position="12"/>
        <end position="40"/>
    </location>
</feature>
<protein>
    <submittedName>
        <fullName evidence="2">Uncharacterized protein</fullName>
    </submittedName>
</protein>
<reference evidence="2 3" key="1">
    <citation type="submission" date="2019-09" db="EMBL/GenBank/DDBJ databases">
        <title>Draft genome sequence of Ginsengibacter sp. BR5-29.</title>
        <authorList>
            <person name="Im W.-T."/>
        </authorList>
    </citation>
    <scope>NUCLEOTIDE SEQUENCE [LARGE SCALE GENOMIC DNA]</scope>
    <source>
        <strain evidence="2 3">BR5-29</strain>
    </source>
</reference>
<organism evidence="2 3">
    <name type="scientific">Ginsengibacter hankyongi</name>
    <dbReference type="NCBI Taxonomy" id="2607284"/>
    <lineage>
        <taxon>Bacteria</taxon>
        <taxon>Pseudomonadati</taxon>
        <taxon>Bacteroidota</taxon>
        <taxon>Chitinophagia</taxon>
        <taxon>Chitinophagales</taxon>
        <taxon>Chitinophagaceae</taxon>
        <taxon>Ginsengibacter</taxon>
    </lineage>
</organism>
<keyword evidence="1" id="KW-1133">Transmembrane helix</keyword>